<reference evidence="1 2" key="1">
    <citation type="submission" date="2013-09" db="EMBL/GenBank/DDBJ databases">
        <title>Corchorus capsularis genome sequencing.</title>
        <authorList>
            <person name="Alam M."/>
            <person name="Haque M.S."/>
            <person name="Islam M.S."/>
            <person name="Emdad E.M."/>
            <person name="Islam M.M."/>
            <person name="Ahmed B."/>
            <person name="Halim A."/>
            <person name="Hossen Q.M.M."/>
            <person name="Hossain M.Z."/>
            <person name="Ahmed R."/>
            <person name="Khan M.M."/>
            <person name="Islam R."/>
            <person name="Rashid M.M."/>
            <person name="Khan S.A."/>
            <person name="Rahman M.S."/>
            <person name="Alam M."/>
        </authorList>
    </citation>
    <scope>NUCLEOTIDE SEQUENCE [LARGE SCALE GENOMIC DNA]</scope>
    <source>
        <strain evidence="2">cv. CVL-1</strain>
        <tissue evidence="1">Whole seedling</tissue>
    </source>
</reference>
<evidence type="ECO:0000313" key="1">
    <source>
        <dbReference type="EMBL" id="OMO50389.1"/>
    </source>
</evidence>
<dbReference type="EMBL" id="AWWV01016176">
    <property type="protein sequence ID" value="OMO50389.1"/>
    <property type="molecule type" value="Genomic_DNA"/>
</dbReference>
<sequence length="25" mass="2789">MWPDDAAEIDGSLDGRVNLVIFKKV</sequence>
<dbReference type="Proteomes" id="UP000188268">
    <property type="component" value="Unassembled WGS sequence"/>
</dbReference>
<proteinExistence type="predicted"/>
<organism evidence="1 2">
    <name type="scientific">Corchorus capsularis</name>
    <name type="common">Jute</name>
    <dbReference type="NCBI Taxonomy" id="210143"/>
    <lineage>
        <taxon>Eukaryota</taxon>
        <taxon>Viridiplantae</taxon>
        <taxon>Streptophyta</taxon>
        <taxon>Embryophyta</taxon>
        <taxon>Tracheophyta</taxon>
        <taxon>Spermatophyta</taxon>
        <taxon>Magnoliopsida</taxon>
        <taxon>eudicotyledons</taxon>
        <taxon>Gunneridae</taxon>
        <taxon>Pentapetalae</taxon>
        <taxon>rosids</taxon>
        <taxon>malvids</taxon>
        <taxon>Malvales</taxon>
        <taxon>Malvaceae</taxon>
        <taxon>Grewioideae</taxon>
        <taxon>Apeibeae</taxon>
        <taxon>Corchorus</taxon>
    </lineage>
</organism>
<evidence type="ECO:0000313" key="2">
    <source>
        <dbReference type="Proteomes" id="UP000188268"/>
    </source>
</evidence>
<protein>
    <submittedName>
        <fullName evidence="1">Uncharacterized protein</fullName>
    </submittedName>
</protein>
<comment type="caution">
    <text evidence="1">The sequence shown here is derived from an EMBL/GenBank/DDBJ whole genome shotgun (WGS) entry which is preliminary data.</text>
</comment>
<accession>A0A1R3FX20</accession>
<dbReference type="Gramene" id="OMO50389">
    <property type="protein sequence ID" value="OMO50389"/>
    <property type="gene ID" value="CCACVL1_30472"/>
</dbReference>
<gene>
    <name evidence="1" type="ORF">CCACVL1_30472</name>
</gene>
<keyword evidence="2" id="KW-1185">Reference proteome</keyword>
<dbReference type="AlphaFoldDB" id="A0A1R3FX20"/>
<name>A0A1R3FX20_COCAP</name>